<dbReference type="GO" id="GO:0019684">
    <property type="term" value="P:photosynthesis, light reaction"/>
    <property type="evidence" value="ECO:0007669"/>
    <property type="project" value="InterPro"/>
</dbReference>
<dbReference type="EMBL" id="MSIE01000102">
    <property type="protein sequence ID" value="OLF07876.1"/>
    <property type="molecule type" value="Genomic_DNA"/>
</dbReference>
<evidence type="ECO:0000313" key="4">
    <source>
        <dbReference type="Proteomes" id="UP000185596"/>
    </source>
</evidence>
<dbReference type="Pfam" id="PF05239">
    <property type="entry name" value="PRC"/>
    <property type="match status" value="1"/>
</dbReference>
<reference evidence="3 4" key="1">
    <citation type="submission" date="2016-12" db="EMBL/GenBank/DDBJ databases">
        <title>The draft genome sequence of Actinophytocola sp. 11-183.</title>
        <authorList>
            <person name="Wang W."/>
            <person name="Yuan L."/>
        </authorList>
    </citation>
    <scope>NUCLEOTIDE SEQUENCE [LARGE SCALE GENOMIC DNA]</scope>
    <source>
        <strain evidence="3 4">11-183</strain>
    </source>
</reference>
<dbReference type="InterPro" id="IPR011033">
    <property type="entry name" value="PRC_barrel-like_sf"/>
</dbReference>
<dbReference type="AlphaFoldDB" id="A0A1Q8C0J4"/>
<dbReference type="InterPro" id="IPR027275">
    <property type="entry name" value="PRC-brl_dom"/>
</dbReference>
<evidence type="ECO:0000313" key="3">
    <source>
        <dbReference type="EMBL" id="OLF07876.1"/>
    </source>
</evidence>
<sequence length="167" mass="17950">MIGQEMVNQLYDCQVVDPHGEKIGAVKRIWLDEVTGDPVWATVNIGMFGQKEIFIPLQRAELHQDQLQVPVEKAQVREAPRIEAQGDLMTPEEQQTLYQFYGMSPGGEPIGGDMSGDMSGGGDVTIGDMSAQDMDPDGGGFGTASERGLGMDDQGMQGGMGADRSGR</sequence>
<feature type="region of interest" description="Disordered" evidence="1">
    <location>
        <begin position="128"/>
        <end position="167"/>
    </location>
</feature>
<proteinExistence type="predicted"/>
<protein>
    <recommendedName>
        <fullName evidence="2">PRC-barrel domain-containing protein</fullName>
    </recommendedName>
</protein>
<feature type="domain" description="PRC-barrel" evidence="2">
    <location>
        <begin position="7"/>
        <end position="74"/>
    </location>
</feature>
<organism evidence="3 4">
    <name type="scientific">Actinophytocola xanthii</name>
    <dbReference type="NCBI Taxonomy" id="1912961"/>
    <lineage>
        <taxon>Bacteria</taxon>
        <taxon>Bacillati</taxon>
        <taxon>Actinomycetota</taxon>
        <taxon>Actinomycetes</taxon>
        <taxon>Pseudonocardiales</taxon>
        <taxon>Pseudonocardiaceae</taxon>
    </lineage>
</organism>
<accession>A0A1Q8C0J4</accession>
<dbReference type="OrthoDB" id="3712018at2"/>
<dbReference type="STRING" id="1912961.BU204_35270"/>
<evidence type="ECO:0000256" key="1">
    <source>
        <dbReference type="SAM" id="MobiDB-lite"/>
    </source>
</evidence>
<dbReference type="SUPFAM" id="SSF50346">
    <property type="entry name" value="PRC-barrel domain"/>
    <property type="match status" value="1"/>
</dbReference>
<gene>
    <name evidence="3" type="ORF">BU204_35270</name>
</gene>
<dbReference type="RefSeq" id="WP_075130154.1">
    <property type="nucleotide sequence ID" value="NZ_MSIE01000102.1"/>
</dbReference>
<name>A0A1Q8C0J4_9PSEU</name>
<dbReference type="Proteomes" id="UP000185596">
    <property type="component" value="Unassembled WGS sequence"/>
</dbReference>
<dbReference type="InterPro" id="IPR014747">
    <property type="entry name" value="Bac_photo_RC_H_C"/>
</dbReference>
<dbReference type="Gene3D" id="3.90.50.10">
    <property type="entry name" value="Photosynthetic Reaction Center, subunit H, domain 2"/>
    <property type="match status" value="1"/>
</dbReference>
<dbReference type="GO" id="GO:0030077">
    <property type="term" value="C:plasma membrane light-harvesting complex"/>
    <property type="evidence" value="ECO:0007669"/>
    <property type="project" value="InterPro"/>
</dbReference>
<comment type="caution">
    <text evidence="3">The sequence shown here is derived from an EMBL/GenBank/DDBJ whole genome shotgun (WGS) entry which is preliminary data.</text>
</comment>
<evidence type="ECO:0000259" key="2">
    <source>
        <dbReference type="Pfam" id="PF05239"/>
    </source>
</evidence>
<keyword evidence="4" id="KW-1185">Reference proteome</keyword>